<reference evidence="1 2" key="1">
    <citation type="submission" date="2018-08" db="EMBL/GenBank/DDBJ databases">
        <title>The metabolism and importance of syntrophic acetate oxidation coupled to methane or sulfide production in haloalkaline environments.</title>
        <authorList>
            <person name="Timmers P.H.A."/>
            <person name="Vavourakis C.D."/>
            <person name="Sorokin D.Y."/>
            <person name="Sinninghe Damste J.S."/>
            <person name="Muyzer G."/>
            <person name="Stams A.J.M."/>
            <person name="Plugge C.M."/>
        </authorList>
    </citation>
    <scope>NUCLEOTIDE SEQUENCE [LARGE SCALE GENOMIC DNA]</scope>
    <source>
        <strain evidence="1">MSAO_Bac1</strain>
    </source>
</reference>
<dbReference type="GO" id="GO:0005829">
    <property type="term" value="C:cytosol"/>
    <property type="evidence" value="ECO:0007669"/>
    <property type="project" value="TreeGrafter"/>
</dbReference>
<name>A0A424Y9Q6_9FIRM</name>
<proteinExistence type="predicted"/>
<dbReference type="Pfam" id="PF02082">
    <property type="entry name" value="Rrf2"/>
    <property type="match status" value="1"/>
</dbReference>
<organism evidence="1 2">
    <name type="scientific">Candidatus Syntrophonatronum acetioxidans</name>
    <dbReference type="NCBI Taxonomy" id="1795816"/>
    <lineage>
        <taxon>Bacteria</taxon>
        <taxon>Bacillati</taxon>
        <taxon>Bacillota</taxon>
        <taxon>Clostridia</taxon>
        <taxon>Eubacteriales</taxon>
        <taxon>Syntrophomonadaceae</taxon>
        <taxon>Candidatus Syntrophonatronum</taxon>
    </lineage>
</organism>
<sequence>MIKMFIGSKLEYALKVLIELACRAQEEELTTSRSIAQACGIPQNYIPQIISALSKKGWIESSRGPSGGIRLSTSPREITVQDVVEALDNRLIIKECLFSHKPCEQSQSCPLFPLWNKIQDRVTEVIEDTTIAQLVKDKARLKKEAMS</sequence>
<evidence type="ECO:0000313" key="2">
    <source>
        <dbReference type="Proteomes" id="UP000285138"/>
    </source>
</evidence>
<dbReference type="GO" id="GO:0003700">
    <property type="term" value="F:DNA-binding transcription factor activity"/>
    <property type="evidence" value="ECO:0007669"/>
    <property type="project" value="TreeGrafter"/>
</dbReference>
<dbReference type="InterPro" id="IPR036388">
    <property type="entry name" value="WH-like_DNA-bd_sf"/>
</dbReference>
<dbReference type="InterPro" id="IPR036390">
    <property type="entry name" value="WH_DNA-bd_sf"/>
</dbReference>
<evidence type="ECO:0000313" key="1">
    <source>
        <dbReference type="EMBL" id="RQD73106.1"/>
    </source>
</evidence>
<gene>
    <name evidence="1" type="ORF">D5R97_09875</name>
</gene>
<protein>
    <submittedName>
        <fullName evidence="1">Rrf2 family transcriptional regulator</fullName>
    </submittedName>
</protein>
<dbReference type="NCBIfam" id="TIGR00738">
    <property type="entry name" value="rrf2_super"/>
    <property type="match status" value="1"/>
</dbReference>
<dbReference type="PROSITE" id="PS51197">
    <property type="entry name" value="HTH_RRF2_2"/>
    <property type="match status" value="1"/>
</dbReference>
<dbReference type="EMBL" id="QZAA01000278">
    <property type="protein sequence ID" value="RQD73106.1"/>
    <property type="molecule type" value="Genomic_DNA"/>
</dbReference>
<dbReference type="Gene3D" id="1.10.10.10">
    <property type="entry name" value="Winged helix-like DNA-binding domain superfamily/Winged helix DNA-binding domain"/>
    <property type="match status" value="1"/>
</dbReference>
<dbReference type="PANTHER" id="PTHR33221">
    <property type="entry name" value="WINGED HELIX-TURN-HELIX TRANSCRIPTIONAL REGULATOR, RRF2 FAMILY"/>
    <property type="match status" value="1"/>
</dbReference>
<dbReference type="Proteomes" id="UP000285138">
    <property type="component" value="Unassembled WGS sequence"/>
</dbReference>
<accession>A0A424Y9Q6</accession>
<dbReference type="AlphaFoldDB" id="A0A424Y9Q6"/>
<dbReference type="InterPro" id="IPR000944">
    <property type="entry name" value="Tscrpt_reg_Rrf2"/>
</dbReference>
<comment type="caution">
    <text evidence="1">The sequence shown here is derived from an EMBL/GenBank/DDBJ whole genome shotgun (WGS) entry which is preliminary data.</text>
</comment>
<dbReference type="SUPFAM" id="SSF46785">
    <property type="entry name" value="Winged helix' DNA-binding domain"/>
    <property type="match status" value="1"/>
</dbReference>
<dbReference type="PANTHER" id="PTHR33221:SF15">
    <property type="entry name" value="HTH-TYPE TRANSCRIPTIONAL REGULATOR YWGB-RELATED"/>
    <property type="match status" value="1"/>
</dbReference>